<reference evidence="4" key="1">
    <citation type="submission" date="2015-10" db="EMBL/GenBank/DDBJ databases">
        <title>Niche specialization of a soil ammonia-oxidizing archaeon, Candidatus Nitrosocosmicus oleophilus.</title>
        <authorList>
            <person name="Jung M.-Y."/>
            <person name="Rhee S.-K."/>
        </authorList>
    </citation>
    <scope>NUCLEOTIDE SEQUENCE [LARGE SCALE GENOMIC DNA]</scope>
    <source>
        <strain evidence="4">MY3</strain>
    </source>
</reference>
<dbReference type="InterPro" id="IPR052967">
    <property type="entry name" value="Stress_Response_Assoc"/>
</dbReference>
<feature type="compositionally biased region" description="Polar residues" evidence="1">
    <location>
        <begin position="160"/>
        <end position="179"/>
    </location>
</feature>
<gene>
    <name evidence="3" type="primary">ysnF_1</name>
    <name evidence="3" type="ORF">NMY3_01762</name>
</gene>
<evidence type="ECO:0000313" key="3">
    <source>
        <dbReference type="EMBL" id="ALI35965.1"/>
    </source>
</evidence>
<sequence length="254" mass="29057">MYMSSENNNEIKWDEVIGKEALGENGIDFGTIKVISGDYIVTEVGMFNKKIYHLPKTSVKHFNGVFLNFSLNESDLQTYEQKIGGSVFNDSSSSGSPDKIRREEMSIPLISQDLNVTKNITEDNIKITKEPIRESKNVEIELMHENVTIERRDIIMNDNSFDKGTNINSNKNDTSNQEPPQEAESEDSMYSKKEFLIPIKKEEPVITKKSFVREEVIVKKKPRTETKTIAEEITKEEIKYDSEAIEKNRPGIPL</sequence>
<dbReference type="PANTHER" id="PTHR38463:SF1">
    <property type="entry name" value="STRESS RESPONSE PROTEIN YSNF"/>
    <property type="match status" value="1"/>
</dbReference>
<feature type="region of interest" description="Disordered" evidence="1">
    <location>
        <begin position="160"/>
        <end position="190"/>
    </location>
</feature>
<dbReference type="Proteomes" id="UP000058925">
    <property type="component" value="Chromosome"/>
</dbReference>
<dbReference type="KEGG" id="taa:NMY3_01762"/>
<feature type="domain" description="DUF2382" evidence="2">
    <location>
        <begin position="114"/>
        <end position="239"/>
    </location>
</feature>
<evidence type="ECO:0000313" key="4">
    <source>
        <dbReference type="Proteomes" id="UP000058925"/>
    </source>
</evidence>
<dbReference type="InterPro" id="IPR019060">
    <property type="entry name" value="DUF2382"/>
</dbReference>
<keyword evidence="4" id="KW-1185">Reference proteome</keyword>
<name>A0A654LXM5_9ARCH</name>
<evidence type="ECO:0000259" key="2">
    <source>
        <dbReference type="Pfam" id="PF09557"/>
    </source>
</evidence>
<dbReference type="AlphaFoldDB" id="A0A654LXM5"/>
<dbReference type="PANTHER" id="PTHR38463">
    <property type="entry name" value="STRESS RESPONSE PROTEIN YSNF"/>
    <property type="match status" value="1"/>
</dbReference>
<dbReference type="Pfam" id="PF09557">
    <property type="entry name" value="DUF2382"/>
    <property type="match status" value="1"/>
</dbReference>
<dbReference type="EMBL" id="CP012850">
    <property type="protein sequence ID" value="ALI35965.1"/>
    <property type="molecule type" value="Genomic_DNA"/>
</dbReference>
<organism evidence="3 4">
    <name type="scientific">Candidatus Nitrosocosmicus oleophilus</name>
    <dbReference type="NCBI Taxonomy" id="1353260"/>
    <lineage>
        <taxon>Archaea</taxon>
        <taxon>Nitrososphaerota</taxon>
        <taxon>Nitrososphaeria</taxon>
        <taxon>Nitrososphaerales</taxon>
        <taxon>Nitrososphaeraceae</taxon>
        <taxon>Candidatus Nitrosocosmicus</taxon>
    </lineage>
</organism>
<accession>A0A654LXM5</accession>
<protein>
    <submittedName>
        <fullName evidence="3">Stress response protein YsnF</fullName>
    </submittedName>
</protein>
<evidence type="ECO:0000256" key="1">
    <source>
        <dbReference type="SAM" id="MobiDB-lite"/>
    </source>
</evidence>
<proteinExistence type="predicted"/>